<accession>A0A916PAT8</accession>
<evidence type="ECO:0000313" key="2">
    <source>
        <dbReference type="EMBL" id="COX22955.1"/>
    </source>
</evidence>
<dbReference type="EMBL" id="CSBK01000300">
    <property type="protein sequence ID" value="COX22955.1"/>
    <property type="molecule type" value="Genomic_DNA"/>
</dbReference>
<evidence type="ECO:0000313" key="3">
    <source>
        <dbReference type="Proteomes" id="UP000039021"/>
    </source>
</evidence>
<feature type="region of interest" description="Disordered" evidence="1">
    <location>
        <begin position="24"/>
        <end position="60"/>
    </location>
</feature>
<name>A0A916PAT8_MYCTX</name>
<gene>
    <name evidence="2" type="ORF">ERS007739_00907</name>
</gene>
<dbReference type="Proteomes" id="UP000039021">
    <property type="component" value="Unassembled WGS sequence"/>
</dbReference>
<sequence>MICPTVLAVLFNPRLRDLRILIRSSMNPTPPKAVARPSTNRPDAPMPSPSNARPARWAPR</sequence>
<organism evidence="2 3">
    <name type="scientific">Mycobacterium tuberculosis</name>
    <dbReference type="NCBI Taxonomy" id="1773"/>
    <lineage>
        <taxon>Bacteria</taxon>
        <taxon>Bacillati</taxon>
        <taxon>Actinomycetota</taxon>
        <taxon>Actinomycetes</taxon>
        <taxon>Mycobacteriales</taxon>
        <taxon>Mycobacteriaceae</taxon>
        <taxon>Mycobacterium</taxon>
        <taxon>Mycobacterium tuberculosis complex</taxon>
    </lineage>
</organism>
<reference evidence="3" key="1">
    <citation type="submission" date="2015-03" db="EMBL/GenBank/DDBJ databases">
        <authorList>
            <consortium name="Pathogen Informatics"/>
        </authorList>
    </citation>
    <scope>NUCLEOTIDE SEQUENCE [LARGE SCALE GENOMIC DNA]</scope>
    <source>
        <strain evidence="3">N09902308</strain>
    </source>
</reference>
<proteinExistence type="predicted"/>
<dbReference type="AlphaFoldDB" id="A0A916PAT8"/>
<evidence type="ECO:0000256" key="1">
    <source>
        <dbReference type="SAM" id="MobiDB-lite"/>
    </source>
</evidence>
<comment type="caution">
    <text evidence="2">The sequence shown here is derived from an EMBL/GenBank/DDBJ whole genome shotgun (WGS) entry which is preliminary data.</text>
</comment>
<protein>
    <submittedName>
        <fullName evidence="2">Uncharacterized protein</fullName>
    </submittedName>
</protein>